<keyword evidence="1" id="KW-0175">Coiled coil</keyword>
<accession>A0A1L7VJI2</accession>
<reference evidence="4" key="1">
    <citation type="journal article" date="2016" name="Genome Biol. Evol.">
        <title>Comparative 'omics' of the Fusarium fujikuroi species complex highlights differences in genetic potential and metabolite synthesis.</title>
        <authorList>
            <person name="Niehaus E.-M."/>
            <person name="Muensterkoetter M."/>
            <person name="Proctor R.H."/>
            <person name="Brown D.W."/>
            <person name="Sharon A."/>
            <person name="Idan Y."/>
            <person name="Oren-Young L."/>
            <person name="Sieber C.M."/>
            <person name="Novak O."/>
            <person name="Pencik A."/>
            <person name="Tarkowska D."/>
            <person name="Hromadova K."/>
            <person name="Freeman S."/>
            <person name="Maymon M."/>
            <person name="Elazar M."/>
            <person name="Youssef S.A."/>
            <person name="El-Shabrawy E.S.M."/>
            <person name="Shalaby A.B.A."/>
            <person name="Houterman P."/>
            <person name="Brock N.L."/>
            <person name="Burkhardt I."/>
            <person name="Tsavkelova E.A."/>
            <person name="Dickschat J.S."/>
            <person name="Galuszka P."/>
            <person name="Gueldener U."/>
            <person name="Tudzynski B."/>
        </authorList>
    </citation>
    <scope>NUCLEOTIDE SEQUENCE [LARGE SCALE GENOMIC DNA]</scope>
    <source>
        <strain evidence="4">ET1</strain>
    </source>
</reference>
<dbReference type="RefSeq" id="XP_031081334.1">
    <property type="nucleotide sequence ID" value="XM_031231282.1"/>
</dbReference>
<dbReference type="VEuPathDB" id="FungiDB:FPRO_10329"/>
<keyword evidence="4" id="KW-1185">Reference proteome</keyword>
<sequence>MEPTQTPAGKRPASDDGDAVIKRRAQTTSQNPSVPAPSMAYECSVPPGMAEALGLLPSATSSEKLLLRRLESPAEECARLKREKQALETKNKLLEAEVRYKDEVIKCLKGTLERHNLL</sequence>
<organism evidence="3 4">
    <name type="scientific">Fusarium proliferatum (strain ET1)</name>
    <name type="common">Orchid endophyte fungus</name>
    <dbReference type="NCBI Taxonomy" id="1227346"/>
    <lineage>
        <taxon>Eukaryota</taxon>
        <taxon>Fungi</taxon>
        <taxon>Dikarya</taxon>
        <taxon>Ascomycota</taxon>
        <taxon>Pezizomycotina</taxon>
        <taxon>Sordariomycetes</taxon>
        <taxon>Hypocreomycetidae</taxon>
        <taxon>Hypocreales</taxon>
        <taxon>Nectriaceae</taxon>
        <taxon>Fusarium</taxon>
        <taxon>Fusarium fujikuroi species complex</taxon>
    </lineage>
</organism>
<dbReference type="Proteomes" id="UP000183971">
    <property type="component" value="Unassembled WGS sequence"/>
</dbReference>
<protein>
    <submittedName>
        <fullName evidence="3">Uncharacterized protein</fullName>
    </submittedName>
</protein>
<evidence type="ECO:0000256" key="2">
    <source>
        <dbReference type="SAM" id="MobiDB-lite"/>
    </source>
</evidence>
<evidence type="ECO:0000313" key="4">
    <source>
        <dbReference type="Proteomes" id="UP000183971"/>
    </source>
</evidence>
<gene>
    <name evidence="3" type="ORF">FPRO_10329</name>
</gene>
<dbReference type="EMBL" id="FJOF01000005">
    <property type="protein sequence ID" value="CZR40741.1"/>
    <property type="molecule type" value="Genomic_DNA"/>
</dbReference>
<evidence type="ECO:0000313" key="3">
    <source>
        <dbReference type="EMBL" id="CZR40741.1"/>
    </source>
</evidence>
<feature type="region of interest" description="Disordered" evidence="2">
    <location>
        <begin position="1"/>
        <end position="42"/>
    </location>
</feature>
<proteinExistence type="predicted"/>
<dbReference type="AlphaFoldDB" id="A0A1L7VJI2"/>
<feature type="coiled-coil region" evidence="1">
    <location>
        <begin position="70"/>
        <end position="97"/>
    </location>
</feature>
<comment type="caution">
    <text evidence="3">The sequence shown here is derived from an EMBL/GenBank/DDBJ whole genome shotgun (WGS) entry which is preliminary data.</text>
</comment>
<evidence type="ECO:0000256" key="1">
    <source>
        <dbReference type="SAM" id="Coils"/>
    </source>
</evidence>
<name>A0A1L7VJI2_FUSPR</name>
<dbReference type="GeneID" id="42055201"/>